<evidence type="ECO:0000259" key="1">
    <source>
        <dbReference type="Pfam" id="PF12937"/>
    </source>
</evidence>
<accession>A0AAD7PE59</accession>
<reference evidence="2" key="1">
    <citation type="journal article" date="2023" name="Science">
        <title>Elucidation of the pathway for biosynthesis of saponin adjuvants from the soapbark tree.</title>
        <authorList>
            <person name="Reed J."/>
            <person name="Orme A."/>
            <person name="El-Demerdash A."/>
            <person name="Owen C."/>
            <person name="Martin L.B.B."/>
            <person name="Misra R.C."/>
            <person name="Kikuchi S."/>
            <person name="Rejzek M."/>
            <person name="Martin A.C."/>
            <person name="Harkess A."/>
            <person name="Leebens-Mack J."/>
            <person name="Louveau T."/>
            <person name="Stephenson M.J."/>
            <person name="Osbourn A."/>
        </authorList>
    </citation>
    <scope>NUCLEOTIDE SEQUENCE</scope>
    <source>
        <strain evidence="2">S10</strain>
    </source>
</reference>
<evidence type="ECO:0000313" key="3">
    <source>
        <dbReference type="Proteomes" id="UP001163823"/>
    </source>
</evidence>
<comment type="caution">
    <text evidence="2">The sequence shown here is derived from an EMBL/GenBank/DDBJ whole genome shotgun (WGS) entry which is preliminary data.</text>
</comment>
<keyword evidence="3" id="KW-1185">Reference proteome</keyword>
<dbReference type="InterPro" id="IPR001810">
    <property type="entry name" value="F-box_dom"/>
</dbReference>
<proteinExistence type="predicted"/>
<dbReference type="Gene3D" id="3.80.10.10">
    <property type="entry name" value="Ribonuclease Inhibitor"/>
    <property type="match status" value="1"/>
</dbReference>
<evidence type="ECO:0000313" key="2">
    <source>
        <dbReference type="EMBL" id="KAJ7952346.1"/>
    </source>
</evidence>
<dbReference type="InterPro" id="IPR032675">
    <property type="entry name" value="LRR_dom_sf"/>
</dbReference>
<dbReference type="AlphaFoldDB" id="A0AAD7PE59"/>
<name>A0AAD7PE59_QUISA</name>
<organism evidence="2 3">
    <name type="scientific">Quillaja saponaria</name>
    <name type="common">Soap bark tree</name>
    <dbReference type="NCBI Taxonomy" id="32244"/>
    <lineage>
        <taxon>Eukaryota</taxon>
        <taxon>Viridiplantae</taxon>
        <taxon>Streptophyta</taxon>
        <taxon>Embryophyta</taxon>
        <taxon>Tracheophyta</taxon>
        <taxon>Spermatophyta</taxon>
        <taxon>Magnoliopsida</taxon>
        <taxon>eudicotyledons</taxon>
        <taxon>Gunneridae</taxon>
        <taxon>Pentapetalae</taxon>
        <taxon>rosids</taxon>
        <taxon>fabids</taxon>
        <taxon>Fabales</taxon>
        <taxon>Quillajaceae</taxon>
        <taxon>Quillaja</taxon>
    </lineage>
</organism>
<gene>
    <name evidence="2" type="ORF">O6P43_024208</name>
</gene>
<protein>
    <submittedName>
        <fullName evidence="2">F-box/LRR-repeat protein</fullName>
    </submittedName>
</protein>
<dbReference type="KEGG" id="qsa:O6P43_024208"/>
<dbReference type="PANTHER" id="PTHR38926:SF58">
    <property type="entry name" value="F-BOX DOMAIN-CONTAINING PROTEIN"/>
    <property type="match status" value="1"/>
</dbReference>
<dbReference type="EMBL" id="JARAOO010000010">
    <property type="protein sequence ID" value="KAJ7952346.1"/>
    <property type="molecule type" value="Genomic_DNA"/>
</dbReference>
<dbReference type="SUPFAM" id="SSF52047">
    <property type="entry name" value="RNI-like"/>
    <property type="match status" value="1"/>
</dbReference>
<dbReference type="SUPFAM" id="SSF81383">
    <property type="entry name" value="F-box domain"/>
    <property type="match status" value="1"/>
</dbReference>
<dbReference type="InterPro" id="IPR036047">
    <property type="entry name" value="F-box-like_dom_sf"/>
</dbReference>
<sequence>MTNQRSWRDMDYDILVRIFMALNITDLITGVAQVCNSWRTASCDPCLWRKLDLSTLKPKTVSIPPRPYPWSDQESSRRLKQIMKNAFYFSRGNATHFIFHYFVFLQDEHLIYAAQSNPNLKQLVLPARNYISKTGFQQAFQRWSTLESLTVPCVICPYYMVEAIGKSCRNFYQLKVLCPFDMEFAEALIKHIPKLKILSLRCSLVYTEAINRILKSLEHLEVLNLSHSIFVGEPDQGAETRMQTQKDCDIAALLDVSRLKRVITCKREACLLCKHKLDDFHVGGWCCKFQEAIWREDEVTSLAH</sequence>
<dbReference type="Proteomes" id="UP001163823">
    <property type="component" value="Chromosome 10"/>
</dbReference>
<dbReference type="Gene3D" id="1.20.1280.50">
    <property type="match status" value="1"/>
</dbReference>
<dbReference type="Pfam" id="PF12937">
    <property type="entry name" value="F-box-like"/>
    <property type="match status" value="1"/>
</dbReference>
<dbReference type="PANTHER" id="PTHR38926">
    <property type="entry name" value="F-BOX DOMAIN CONTAINING PROTEIN, EXPRESSED"/>
    <property type="match status" value="1"/>
</dbReference>
<feature type="domain" description="F-box" evidence="1">
    <location>
        <begin position="13"/>
        <end position="53"/>
    </location>
</feature>